<protein>
    <recommendedName>
        <fullName evidence="1">Reverse transcriptase domain-containing protein</fullName>
    </recommendedName>
</protein>
<dbReference type="Pfam" id="PF00078">
    <property type="entry name" value="RVT_1"/>
    <property type="match status" value="1"/>
</dbReference>
<dbReference type="EMBL" id="JANJYJ010000001">
    <property type="protein sequence ID" value="KAK3229115.1"/>
    <property type="molecule type" value="Genomic_DNA"/>
</dbReference>
<evidence type="ECO:0000259" key="1">
    <source>
        <dbReference type="PROSITE" id="PS50878"/>
    </source>
</evidence>
<name>A0AAE0B4G7_9ROSI</name>
<dbReference type="Proteomes" id="UP001281410">
    <property type="component" value="Unassembled WGS sequence"/>
</dbReference>
<accession>A0AAE0B4G7</accession>
<gene>
    <name evidence="2" type="ORF">Dsin_000996</name>
</gene>
<feature type="domain" description="Reverse transcriptase" evidence="1">
    <location>
        <begin position="1"/>
        <end position="79"/>
    </location>
</feature>
<dbReference type="PROSITE" id="PS50878">
    <property type="entry name" value="RT_POL"/>
    <property type="match status" value="1"/>
</dbReference>
<proteinExistence type="predicted"/>
<reference evidence="2" key="1">
    <citation type="journal article" date="2023" name="Plant J.">
        <title>Genome sequences and population genomics provide insights into the demographic history, inbreeding, and mutation load of two 'living fossil' tree species of Dipteronia.</title>
        <authorList>
            <person name="Feng Y."/>
            <person name="Comes H.P."/>
            <person name="Chen J."/>
            <person name="Zhu S."/>
            <person name="Lu R."/>
            <person name="Zhang X."/>
            <person name="Li P."/>
            <person name="Qiu J."/>
            <person name="Olsen K.M."/>
            <person name="Qiu Y."/>
        </authorList>
    </citation>
    <scope>NUCLEOTIDE SEQUENCE</scope>
    <source>
        <strain evidence="2">NBL</strain>
    </source>
</reference>
<evidence type="ECO:0000313" key="3">
    <source>
        <dbReference type="Proteomes" id="UP001281410"/>
    </source>
</evidence>
<comment type="caution">
    <text evidence="2">The sequence shown here is derived from an EMBL/GenBank/DDBJ whole genome shotgun (WGS) entry which is preliminary data.</text>
</comment>
<evidence type="ECO:0000313" key="2">
    <source>
        <dbReference type="EMBL" id="KAK3229115.1"/>
    </source>
</evidence>
<dbReference type="AlphaFoldDB" id="A0AAE0B4G7"/>
<organism evidence="2 3">
    <name type="scientific">Dipteronia sinensis</name>
    <dbReference type="NCBI Taxonomy" id="43782"/>
    <lineage>
        <taxon>Eukaryota</taxon>
        <taxon>Viridiplantae</taxon>
        <taxon>Streptophyta</taxon>
        <taxon>Embryophyta</taxon>
        <taxon>Tracheophyta</taxon>
        <taxon>Spermatophyta</taxon>
        <taxon>Magnoliopsida</taxon>
        <taxon>eudicotyledons</taxon>
        <taxon>Gunneridae</taxon>
        <taxon>Pentapetalae</taxon>
        <taxon>rosids</taxon>
        <taxon>malvids</taxon>
        <taxon>Sapindales</taxon>
        <taxon>Sapindaceae</taxon>
        <taxon>Hippocastanoideae</taxon>
        <taxon>Acereae</taxon>
        <taxon>Dipteronia</taxon>
    </lineage>
</organism>
<sequence length="79" mass="8753">MEKGLRQGDLISPLLFNIVAKGLNCLLQKACQLGMIAGECFDEDKVHITHLQFADDTILFLKSRMKFILNAKGCSVVLS</sequence>
<dbReference type="InterPro" id="IPR000477">
    <property type="entry name" value="RT_dom"/>
</dbReference>
<keyword evidence="3" id="KW-1185">Reference proteome</keyword>